<feature type="transmembrane region" description="Helical" evidence="10">
    <location>
        <begin position="171"/>
        <end position="189"/>
    </location>
</feature>
<dbReference type="Gene3D" id="3.40.30.10">
    <property type="entry name" value="Glutaredoxin"/>
    <property type="match status" value="1"/>
</dbReference>
<keyword evidence="6" id="KW-0560">Oxidoreductase</keyword>
<dbReference type="HOGENOM" id="CLU_047345_0_0_3"/>
<evidence type="ECO:0000256" key="3">
    <source>
        <dbReference type="ARBA" id="ARBA00022692"/>
    </source>
</evidence>
<reference evidence="12 13" key="1">
    <citation type="journal article" date="2007" name="PLoS Genet.">
        <title>Patterns and implications of gene gain and loss in the evolution of Prochlorococcus.</title>
        <authorList>
            <person name="Kettler G.C."/>
            <person name="Martiny A.C."/>
            <person name="Huang K."/>
            <person name="Zucker J."/>
            <person name="Coleman M.L."/>
            <person name="Rodrigue S."/>
            <person name="Chen F."/>
            <person name="Lapidus A."/>
            <person name="Ferriera S."/>
            <person name="Johnson J."/>
            <person name="Steglich C."/>
            <person name="Church G.M."/>
            <person name="Richardson P."/>
            <person name="Chisholm S.W."/>
        </authorList>
    </citation>
    <scope>NUCLEOTIDE SEQUENCE [LARGE SCALE GENOMIC DNA]</scope>
    <source>
        <strain evidence="12 13">MIT 9303</strain>
    </source>
</reference>
<evidence type="ECO:0000256" key="2">
    <source>
        <dbReference type="ARBA" id="ARBA00006214"/>
    </source>
</evidence>
<evidence type="ECO:0000256" key="8">
    <source>
        <dbReference type="ARBA" id="ARBA00023157"/>
    </source>
</evidence>
<evidence type="ECO:0000256" key="1">
    <source>
        <dbReference type="ARBA" id="ARBA00004141"/>
    </source>
</evidence>
<evidence type="ECO:0000313" key="13">
    <source>
        <dbReference type="Proteomes" id="UP000002274"/>
    </source>
</evidence>
<dbReference type="AlphaFoldDB" id="A2C662"/>
<dbReference type="CDD" id="cd12916">
    <property type="entry name" value="VKOR_1"/>
    <property type="match status" value="1"/>
</dbReference>
<evidence type="ECO:0000256" key="7">
    <source>
        <dbReference type="ARBA" id="ARBA00023136"/>
    </source>
</evidence>
<feature type="transmembrane region" description="Helical" evidence="10">
    <location>
        <begin position="113"/>
        <end position="135"/>
    </location>
</feature>
<keyword evidence="9" id="KW-0676">Redox-active center</keyword>
<evidence type="ECO:0000256" key="9">
    <source>
        <dbReference type="ARBA" id="ARBA00023284"/>
    </source>
</evidence>
<feature type="transmembrane region" description="Helical" evidence="10">
    <location>
        <begin position="141"/>
        <end position="164"/>
    </location>
</feature>
<dbReference type="GO" id="GO:0048038">
    <property type="term" value="F:quinone binding"/>
    <property type="evidence" value="ECO:0007669"/>
    <property type="project" value="UniProtKB-KW"/>
</dbReference>
<keyword evidence="8" id="KW-1015">Disulfide bond</keyword>
<dbReference type="InterPro" id="IPR038354">
    <property type="entry name" value="VKOR_sf"/>
</dbReference>
<evidence type="ECO:0000259" key="11">
    <source>
        <dbReference type="SMART" id="SM00756"/>
    </source>
</evidence>
<protein>
    <submittedName>
        <fullName evidence="12">Predicted membrane protein</fullName>
    </submittedName>
</protein>
<evidence type="ECO:0000256" key="6">
    <source>
        <dbReference type="ARBA" id="ARBA00023002"/>
    </source>
</evidence>
<dbReference type="PANTHER" id="PTHR34573">
    <property type="entry name" value="VKC DOMAIN-CONTAINING PROTEIN"/>
    <property type="match status" value="1"/>
</dbReference>
<evidence type="ECO:0000256" key="4">
    <source>
        <dbReference type="ARBA" id="ARBA00022719"/>
    </source>
</evidence>
<dbReference type="CDD" id="cd02961">
    <property type="entry name" value="PDI_a_family"/>
    <property type="match status" value="1"/>
</dbReference>
<dbReference type="Gene3D" id="1.20.1440.130">
    <property type="entry name" value="VKOR domain"/>
    <property type="match status" value="1"/>
</dbReference>
<dbReference type="InterPro" id="IPR012932">
    <property type="entry name" value="VKOR"/>
</dbReference>
<name>A2C662_PROM3</name>
<dbReference type="BioCyc" id="PMAR59922:G1G80-209-MONOMER"/>
<gene>
    <name evidence="12" type="ordered locus">P9303_02171</name>
</gene>
<accession>A2C662</accession>
<dbReference type="GO" id="GO:0016020">
    <property type="term" value="C:membrane"/>
    <property type="evidence" value="ECO:0007669"/>
    <property type="project" value="UniProtKB-SubCell"/>
</dbReference>
<dbReference type="GO" id="GO:0016491">
    <property type="term" value="F:oxidoreductase activity"/>
    <property type="evidence" value="ECO:0007669"/>
    <property type="project" value="UniProtKB-KW"/>
</dbReference>
<dbReference type="PANTHER" id="PTHR34573:SF1">
    <property type="entry name" value="VITAMIN K EPOXIDE REDUCTASE DOMAIN-CONTAINING PROTEIN"/>
    <property type="match status" value="1"/>
</dbReference>
<evidence type="ECO:0000256" key="5">
    <source>
        <dbReference type="ARBA" id="ARBA00022989"/>
    </source>
</evidence>
<keyword evidence="4" id="KW-0874">Quinone</keyword>
<proteinExistence type="inferred from homology"/>
<dbReference type="Pfam" id="PF07884">
    <property type="entry name" value="VKOR"/>
    <property type="match status" value="1"/>
</dbReference>
<dbReference type="SMART" id="SM00756">
    <property type="entry name" value="VKc"/>
    <property type="match status" value="1"/>
</dbReference>
<dbReference type="SUPFAM" id="SSF52833">
    <property type="entry name" value="Thioredoxin-like"/>
    <property type="match status" value="1"/>
</dbReference>
<sequence>MGSSRLTSRRRQDQGLKWPRIAMAVLATVGLIDTGSITLHRWGWIGSLSCPGGNEGCDKVLNSAWGTLFQGDGVSIPLSLLGFLAYLAILVMAVLPLLPGLSENRADLSRRTWWGLFAFSCGMAVFSLILIGLMVFKIDAFCFFCVLSAALSMGMLVLSLIGGGWDDPGKLIFRGVLLALAVLLGGLIWSSVVDPSRPDVGVGGVGVPPVVKTRSTPSTLALAEHLKETGAVFYSAYWCPHCHEQKEMFGEEGAAQLQVVECALDGQNSQRDLCERKGIDAFPTWEINGELESGVKPLNKLADMSGYQGGRQF</sequence>
<dbReference type="RefSeq" id="WP_011824900.1">
    <property type="nucleotide sequence ID" value="NC_008820.1"/>
</dbReference>
<comment type="subcellular location">
    <subcellularLocation>
        <location evidence="1">Membrane</location>
        <topology evidence="1">Multi-pass membrane protein</topology>
    </subcellularLocation>
</comment>
<dbReference type="STRING" id="59922.P9303_02171"/>
<keyword evidence="3 10" id="KW-0812">Transmembrane</keyword>
<feature type="transmembrane region" description="Helical" evidence="10">
    <location>
        <begin position="78"/>
        <end position="101"/>
    </location>
</feature>
<dbReference type="InterPro" id="IPR036249">
    <property type="entry name" value="Thioredoxin-like_sf"/>
</dbReference>
<evidence type="ECO:0000256" key="10">
    <source>
        <dbReference type="SAM" id="Phobius"/>
    </source>
</evidence>
<keyword evidence="7 10" id="KW-0472">Membrane</keyword>
<feature type="domain" description="Vitamin K epoxide reductase" evidence="11">
    <location>
        <begin position="16"/>
        <end position="163"/>
    </location>
</feature>
<keyword evidence="5 10" id="KW-1133">Transmembrane helix</keyword>
<dbReference type="KEGG" id="pmf:P9303_02171"/>
<evidence type="ECO:0000313" key="12">
    <source>
        <dbReference type="EMBL" id="ABM76972.1"/>
    </source>
</evidence>
<feature type="transmembrane region" description="Helical" evidence="10">
    <location>
        <begin position="21"/>
        <end position="39"/>
    </location>
</feature>
<organism evidence="12 13">
    <name type="scientific">Prochlorococcus marinus (strain MIT 9303)</name>
    <dbReference type="NCBI Taxonomy" id="59922"/>
    <lineage>
        <taxon>Bacteria</taxon>
        <taxon>Bacillati</taxon>
        <taxon>Cyanobacteriota</taxon>
        <taxon>Cyanophyceae</taxon>
        <taxon>Synechococcales</taxon>
        <taxon>Prochlorococcaceae</taxon>
        <taxon>Prochlorococcus</taxon>
    </lineage>
</organism>
<dbReference type="EMBL" id="CP000554">
    <property type="protein sequence ID" value="ABM76972.1"/>
    <property type="molecule type" value="Genomic_DNA"/>
</dbReference>
<dbReference type="PROSITE" id="PS51354">
    <property type="entry name" value="GLUTAREDOXIN_2"/>
    <property type="match status" value="1"/>
</dbReference>
<comment type="similarity">
    <text evidence="2">Belongs to the VKOR family.</text>
</comment>
<dbReference type="InterPro" id="IPR044698">
    <property type="entry name" value="VKOR/LTO1"/>
</dbReference>
<dbReference type="Proteomes" id="UP000002274">
    <property type="component" value="Chromosome"/>
</dbReference>